<keyword evidence="6" id="KW-0862">Zinc</keyword>
<dbReference type="InterPro" id="IPR002515">
    <property type="entry name" value="Znf_C2H2C"/>
</dbReference>
<dbReference type="GO" id="GO:0007399">
    <property type="term" value="P:nervous system development"/>
    <property type="evidence" value="ECO:0007669"/>
    <property type="project" value="UniProtKB-KW"/>
</dbReference>
<feature type="compositionally biased region" description="Basic and acidic residues" evidence="10">
    <location>
        <begin position="267"/>
        <end position="286"/>
    </location>
</feature>
<comment type="similarity">
    <text evidence="2">Belongs to the MYT1 family.</text>
</comment>
<feature type="compositionally biased region" description="Basic and acidic residues" evidence="10">
    <location>
        <begin position="165"/>
        <end position="176"/>
    </location>
</feature>
<feature type="region of interest" description="Disordered" evidence="10">
    <location>
        <begin position="607"/>
        <end position="675"/>
    </location>
</feature>
<keyword evidence="4" id="KW-0677">Repeat</keyword>
<dbReference type="KEGG" id="hazt:108669113"/>
<dbReference type="Gene3D" id="4.10.320.30">
    <property type="match status" value="4"/>
</dbReference>
<feature type="compositionally biased region" description="Acidic residues" evidence="10">
    <location>
        <begin position="256"/>
        <end position="266"/>
    </location>
</feature>
<feature type="compositionally biased region" description="Low complexity" evidence="10">
    <location>
        <begin position="614"/>
        <end position="644"/>
    </location>
</feature>
<keyword evidence="5" id="KW-0863">Zinc-finger</keyword>
<organism evidence="11 12">
    <name type="scientific">Hyalella azteca</name>
    <name type="common">Amphipod</name>
    <dbReference type="NCBI Taxonomy" id="294128"/>
    <lineage>
        <taxon>Eukaryota</taxon>
        <taxon>Metazoa</taxon>
        <taxon>Ecdysozoa</taxon>
        <taxon>Arthropoda</taxon>
        <taxon>Crustacea</taxon>
        <taxon>Multicrustacea</taxon>
        <taxon>Malacostraca</taxon>
        <taxon>Eumalacostraca</taxon>
        <taxon>Peracarida</taxon>
        <taxon>Amphipoda</taxon>
        <taxon>Senticaudata</taxon>
        <taxon>Talitrida</taxon>
        <taxon>Talitroidea</taxon>
        <taxon>Hyalellidae</taxon>
        <taxon>Hyalella</taxon>
    </lineage>
</organism>
<evidence type="ECO:0000256" key="3">
    <source>
        <dbReference type="ARBA" id="ARBA00022723"/>
    </source>
</evidence>
<keyword evidence="11" id="KW-1185">Reference proteome</keyword>
<keyword evidence="7" id="KW-0805">Transcription regulation</keyword>
<feature type="region of interest" description="Disordered" evidence="10">
    <location>
        <begin position="79"/>
        <end position="123"/>
    </location>
</feature>
<name>A0A8B7NE55_HYAAZ</name>
<feature type="compositionally biased region" description="Polar residues" evidence="10">
    <location>
        <begin position="1336"/>
        <end position="1345"/>
    </location>
</feature>
<feature type="compositionally biased region" description="Basic and acidic residues" evidence="10">
    <location>
        <begin position="1360"/>
        <end position="1369"/>
    </location>
</feature>
<dbReference type="GO" id="GO:0008270">
    <property type="term" value="F:zinc ion binding"/>
    <property type="evidence" value="ECO:0007669"/>
    <property type="project" value="UniProtKB-KW"/>
</dbReference>
<evidence type="ECO:0000256" key="2">
    <source>
        <dbReference type="ARBA" id="ARBA00010194"/>
    </source>
</evidence>
<keyword evidence="3" id="KW-0479">Metal-binding</keyword>
<feature type="compositionally biased region" description="Low complexity" evidence="10">
    <location>
        <begin position="723"/>
        <end position="802"/>
    </location>
</feature>
<dbReference type="GO" id="GO:0000981">
    <property type="term" value="F:DNA-binding transcription factor activity, RNA polymerase II-specific"/>
    <property type="evidence" value="ECO:0007669"/>
    <property type="project" value="TreeGrafter"/>
</dbReference>
<feature type="region of interest" description="Disordered" evidence="10">
    <location>
        <begin position="902"/>
        <end position="977"/>
    </location>
</feature>
<feature type="compositionally biased region" description="Low complexity" evidence="10">
    <location>
        <begin position="908"/>
        <end position="952"/>
    </location>
</feature>
<dbReference type="GeneID" id="108669113"/>
<evidence type="ECO:0000256" key="1">
    <source>
        <dbReference type="ARBA" id="ARBA00004123"/>
    </source>
</evidence>
<feature type="region of interest" description="Disordered" evidence="10">
    <location>
        <begin position="694"/>
        <end position="832"/>
    </location>
</feature>
<feature type="compositionally biased region" description="Low complexity" evidence="10">
    <location>
        <begin position="287"/>
        <end position="298"/>
    </location>
</feature>
<feature type="compositionally biased region" description="Polar residues" evidence="10">
    <location>
        <begin position="708"/>
        <end position="722"/>
    </location>
</feature>
<feature type="compositionally biased region" description="Basic and acidic residues" evidence="10">
    <location>
        <begin position="26"/>
        <end position="44"/>
    </location>
</feature>
<dbReference type="InterPro" id="IPR036060">
    <property type="entry name" value="Znf_C2H2C_sf"/>
</dbReference>
<feature type="compositionally biased region" description="Low complexity" evidence="10">
    <location>
        <begin position="817"/>
        <end position="832"/>
    </location>
</feature>
<dbReference type="PANTHER" id="PTHR10816:SF15">
    <property type="entry name" value="MYELIN TRANSCRIPTION FACTOR 1-LIKE PROTEIN"/>
    <property type="match status" value="1"/>
</dbReference>
<evidence type="ECO:0000256" key="5">
    <source>
        <dbReference type="ARBA" id="ARBA00022771"/>
    </source>
</evidence>
<dbReference type="GO" id="GO:0000978">
    <property type="term" value="F:RNA polymerase II cis-regulatory region sequence-specific DNA binding"/>
    <property type="evidence" value="ECO:0007669"/>
    <property type="project" value="TreeGrafter"/>
</dbReference>
<evidence type="ECO:0000313" key="12">
    <source>
        <dbReference type="RefSeq" id="XP_018011892.1"/>
    </source>
</evidence>
<reference evidence="12" key="1">
    <citation type="submission" date="2025-08" db="UniProtKB">
        <authorList>
            <consortium name="RefSeq"/>
        </authorList>
    </citation>
    <scope>IDENTIFICATION</scope>
    <source>
        <tissue evidence="12">Whole organism</tissue>
    </source>
</reference>
<keyword evidence="8" id="KW-0804">Transcription</keyword>
<proteinExistence type="inferred from homology"/>
<keyword evidence="9" id="KW-0539">Nucleus</keyword>
<dbReference type="RefSeq" id="XP_018011892.1">
    <property type="nucleotide sequence ID" value="XM_018156403.1"/>
</dbReference>
<evidence type="ECO:0000256" key="9">
    <source>
        <dbReference type="ARBA" id="ARBA00023242"/>
    </source>
</evidence>
<dbReference type="PANTHER" id="PTHR10816">
    <property type="entry name" value="MYELIN TRANSCRIPTION FACTOR 1-RELATED"/>
    <property type="match status" value="1"/>
</dbReference>
<gene>
    <name evidence="12" type="primary">LOC108669113</name>
</gene>
<evidence type="ECO:0000256" key="6">
    <source>
        <dbReference type="ARBA" id="ARBA00022833"/>
    </source>
</evidence>
<dbReference type="Proteomes" id="UP000694843">
    <property type="component" value="Unplaced"/>
</dbReference>
<accession>A0A8B7NE55</accession>
<feature type="compositionally biased region" description="Acidic residues" evidence="10">
    <location>
        <begin position="212"/>
        <end position="229"/>
    </location>
</feature>
<feature type="region of interest" description="Disordered" evidence="10">
    <location>
        <begin position="1325"/>
        <end position="1369"/>
    </location>
</feature>
<sequence length="1369" mass="145200">MGSFKTLELRKSGTSDQDNTEELSLGDDRGCQEGRKKERVDEAGQKQAASKALGDERETKYGALIRDASFRTALMPEAAADAGRVKDSTAKSCPKDTDHTNYNVKMTDRGKSPIRSSSCADRQAPIASKKLVKSHSSSFKLHGQNNLRNCSSNSHYECDDVTSTTEDHFASEKDSRLGLQAKQEPCQASASREAFTIGITSDEPDTTTSCKEEDDEIETVAVKEDDDPLSDPHDLSRAEGHRLNEGRSMRSSPQESGDDDTDEMQIEDDHLQAKTLDQSHRKESFKSKGSSPSSDSVPDSFRQSFNFSAFHPLDANATALTAQALLGFNDAITAATASLLKLQSSGVCAPERSSNSSSECSSAATQSQLVMKLLASSGAAKASSETDAGVSSLFSEDSLAAAASAAAVAASSIFRPPSMPILDRRSASPSTASVAKFSTMTSGRAKKLPKSGNSLAVGRSDGLQTIQTPQPIRASLNLADAAASLASLTPHLLSDAQEYRQLLASDMSAESSKCPTPGCNGSGHATGLYSHHRSLSGCPRKDKVTPDILAAHETIVKCPTPGCSGRGHVTASRHCHRSLSGCPLAAASRQAARSHRHRMALLQQNTTTPHHHQYNQQLSPQQQQGSHHQLQHQQQVAAAAARQHYLGTSNVSSPAPAAPGGGRKRSAEESLDMKVGTSEPCWGAAPCPAPLPSCPPPASPAHRPMDTSPAQPHDSSSKLPSHNNNNINTANNNTTKSPLPVINNTNNNGSITVNHSADQNKPNQNRPQQHQQQQNSVSTPITSVSTVTHNNNNSNNNHTFTAPHPPPPHTKSHATINGLNHNNNNISNNSNTSKGLSAFSGVNIKSESAGGLQCFNYKSEEEQQQQQQQQPSLVRPLTEVRENNTRFDISTASYLDLDRQSTITSSQTAPHLSASSTTSTSTPSSSSSVPSFHSSVLTPSSSVTSLHSTPSLMSPHSHNGFPSSIKSDFTPPAPPPAVVSSAASHEAYFAAHYANPNKTGNLCDIKSMDTLPPISAAYHPIPPPPMYQSGGYRYDSPAINLSVKTSALGPSSMSPGNVMDLSGPLVTSPHYPGPGVSPCYSGPHLVSPGSAAESHQTLDLSLRPPGSFSPDYSPPSRLGGVVYPGHPPTFGQPAPIDEQTEPVDFSSPNEPVNFSLPRPLDYPPPAHHGCPAPDPGYASDRAAHDFRNMNGYNAMTSRPYDVTSAYNTGYMGYQGYQGSYMGAGGYGAAMGPVGPDYMSSAACGTPYQLSPSRTQPPPTPLPESGVRPFARSSSRRDGKELIQCPTPGCDGMGHITGNYATHRSLSGCPRADRSAIQHQTQELKCPTPGCDGSGHVTGNYSSHRSLSGCPRANKPKHKPKDSQDSEPLR</sequence>
<feature type="compositionally biased region" description="Polar residues" evidence="10">
    <location>
        <begin position="954"/>
        <end position="967"/>
    </location>
</feature>
<dbReference type="Pfam" id="PF01530">
    <property type="entry name" value="zf-C2HC"/>
    <property type="match status" value="4"/>
</dbReference>
<feature type="region of interest" description="Disordered" evidence="10">
    <location>
        <begin position="1245"/>
        <end position="1282"/>
    </location>
</feature>
<evidence type="ECO:0000256" key="7">
    <source>
        <dbReference type="ARBA" id="ARBA00023015"/>
    </source>
</evidence>
<feature type="region of interest" description="Disordered" evidence="10">
    <location>
        <begin position="163"/>
        <end position="298"/>
    </location>
</feature>
<dbReference type="PROSITE" id="PS51802">
    <property type="entry name" value="ZF_CCHHC"/>
    <property type="match status" value="4"/>
</dbReference>
<comment type="subcellular location">
    <subcellularLocation>
        <location evidence="1">Nucleus</location>
    </subcellularLocation>
</comment>
<feature type="region of interest" description="Disordered" evidence="10">
    <location>
        <begin position="859"/>
        <end position="880"/>
    </location>
</feature>
<dbReference type="GO" id="GO:0005634">
    <property type="term" value="C:nucleus"/>
    <property type="evidence" value="ECO:0007669"/>
    <property type="project" value="UniProtKB-SubCell"/>
</dbReference>
<feature type="non-terminal residue" evidence="12">
    <location>
        <position position="1369"/>
    </location>
</feature>
<evidence type="ECO:0000256" key="10">
    <source>
        <dbReference type="SAM" id="MobiDB-lite"/>
    </source>
</evidence>
<dbReference type="FunFam" id="4.10.320.30:FF:000001">
    <property type="entry name" value="Myelin transcription factor 1-like, a"/>
    <property type="match status" value="3"/>
</dbReference>
<evidence type="ECO:0000256" key="8">
    <source>
        <dbReference type="ARBA" id="ARBA00023163"/>
    </source>
</evidence>
<feature type="compositionally biased region" description="Basic and acidic residues" evidence="10">
    <location>
        <begin position="230"/>
        <end position="248"/>
    </location>
</feature>
<feature type="region of interest" description="Disordered" evidence="10">
    <location>
        <begin position="1"/>
        <end position="60"/>
    </location>
</feature>
<feature type="compositionally biased region" description="Basic and acidic residues" evidence="10">
    <location>
        <begin position="83"/>
        <end position="99"/>
    </location>
</feature>
<dbReference type="OrthoDB" id="10069059at2759"/>
<evidence type="ECO:0000256" key="4">
    <source>
        <dbReference type="ARBA" id="ARBA00022737"/>
    </source>
</evidence>
<protein>
    <submittedName>
        <fullName evidence="12">Serine-rich adhesin for platelets</fullName>
    </submittedName>
</protein>
<dbReference type="SUPFAM" id="SSF103637">
    <property type="entry name" value="CCHHC domain"/>
    <property type="match status" value="4"/>
</dbReference>
<evidence type="ECO:0000313" key="11">
    <source>
        <dbReference type="Proteomes" id="UP000694843"/>
    </source>
</evidence>